<reference evidence="9" key="1">
    <citation type="submission" date="2025-08" db="UniProtKB">
        <authorList>
            <consortium name="RefSeq"/>
        </authorList>
    </citation>
    <scope>IDENTIFICATION</scope>
</reference>
<dbReference type="Proteomes" id="UP000504602">
    <property type="component" value="Unplaced"/>
</dbReference>
<feature type="compositionally biased region" description="Basic and acidic residues" evidence="7">
    <location>
        <begin position="129"/>
        <end position="138"/>
    </location>
</feature>
<dbReference type="GeneID" id="102033113"/>
<dbReference type="KEGG" id="gfr:102033113"/>
<name>A0A6I9HL54_GEOFO</name>
<evidence type="ECO:0000256" key="7">
    <source>
        <dbReference type="SAM" id="MobiDB-lite"/>
    </source>
</evidence>
<dbReference type="PANTHER" id="PTHR33865">
    <property type="entry name" value="PROTEIN FAM183B"/>
    <property type="match status" value="1"/>
</dbReference>
<dbReference type="GO" id="GO:0097546">
    <property type="term" value="C:ciliary base"/>
    <property type="evidence" value="ECO:0007669"/>
    <property type="project" value="TreeGrafter"/>
</dbReference>
<dbReference type="PANTHER" id="PTHR33865:SF3">
    <property type="entry name" value="PROTEIN FAM183B"/>
    <property type="match status" value="1"/>
</dbReference>
<dbReference type="OrthoDB" id="446290at2759"/>
<evidence type="ECO:0000313" key="8">
    <source>
        <dbReference type="Proteomes" id="UP000504602"/>
    </source>
</evidence>
<dbReference type="InterPro" id="IPR029214">
    <property type="entry name" value="CFAP144"/>
</dbReference>
<keyword evidence="8" id="KW-1185">Reference proteome</keyword>
<protein>
    <submittedName>
        <fullName evidence="9">Protein FAM183A</fullName>
    </submittedName>
</protein>
<gene>
    <name evidence="9" type="primary">FAM183A</name>
</gene>
<comment type="similarity">
    <text evidence="6">Belongs to the CFAP144 family.</text>
</comment>
<feature type="region of interest" description="Disordered" evidence="7">
    <location>
        <begin position="1"/>
        <end position="22"/>
    </location>
</feature>
<dbReference type="InParanoid" id="A0A6I9HL54"/>
<dbReference type="CTD" id="440585"/>
<keyword evidence="5" id="KW-0966">Cell projection</keyword>
<proteinExistence type="inferred from homology"/>
<evidence type="ECO:0000256" key="4">
    <source>
        <dbReference type="ARBA" id="ARBA00023212"/>
    </source>
</evidence>
<evidence type="ECO:0000256" key="2">
    <source>
        <dbReference type="ARBA" id="ARBA00004245"/>
    </source>
</evidence>
<keyword evidence="4" id="KW-0206">Cytoskeleton</keyword>
<comment type="subcellular location">
    <subcellularLocation>
        <location evidence="1">Cell projection</location>
        <location evidence="1">Cilium</location>
    </subcellularLocation>
    <subcellularLocation>
        <location evidence="2">Cytoplasm</location>
        <location evidence="2">Cytoskeleton</location>
    </subcellularLocation>
</comment>
<accession>A0A6I9HL54</accession>
<dbReference type="GO" id="GO:0005856">
    <property type="term" value="C:cytoskeleton"/>
    <property type="evidence" value="ECO:0007669"/>
    <property type="project" value="UniProtKB-SubCell"/>
</dbReference>
<dbReference type="Pfam" id="PF14886">
    <property type="entry name" value="FAM183"/>
    <property type="match status" value="1"/>
</dbReference>
<keyword evidence="3" id="KW-0963">Cytoplasm</keyword>
<evidence type="ECO:0000256" key="3">
    <source>
        <dbReference type="ARBA" id="ARBA00022490"/>
    </source>
</evidence>
<sequence>MAERRGERDPPDARQNRLQAERARKERRWQLLFTQYTVNPIHPVHMVSRKPMSWHENIQEPIDDEFLKLLHRAAVVPREKYSEPQTESQEIGWHTKPLVPFDRSDTRFYFPRQTTEITIHGYPAPRGQKSKDQGESYS</sequence>
<evidence type="ECO:0000256" key="6">
    <source>
        <dbReference type="ARBA" id="ARBA00034777"/>
    </source>
</evidence>
<dbReference type="RefSeq" id="XP_005423150.1">
    <property type="nucleotide sequence ID" value="XM_005423093.2"/>
</dbReference>
<evidence type="ECO:0000313" key="9">
    <source>
        <dbReference type="RefSeq" id="XP_005423150.1"/>
    </source>
</evidence>
<organism evidence="8 9">
    <name type="scientific">Geospiza fortis</name>
    <name type="common">Medium ground-finch</name>
    <dbReference type="NCBI Taxonomy" id="48883"/>
    <lineage>
        <taxon>Eukaryota</taxon>
        <taxon>Metazoa</taxon>
        <taxon>Chordata</taxon>
        <taxon>Craniata</taxon>
        <taxon>Vertebrata</taxon>
        <taxon>Euteleostomi</taxon>
        <taxon>Archelosauria</taxon>
        <taxon>Archosauria</taxon>
        <taxon>Dinosauria</taxon>
        <taxon>Saurischia</taxon>
        <taxon>Theropoda</taxon>
        <taxon>Coelurosauria</taxon>
        <taxon>Aves</taxon>
        <taxon>Neognathae</taxon>
        <taxon>Neoaves</taxon>
        <taxon>Telluraves</taxon>
        <taxon>Australaves</taxon>
        <taxon>Passeriformes</taxon>
        <taxon>Thraupidae</taxon>
        <taxon>Geospiza</taxon>
    </lineage>
</organism>
<feature type="region of interest" description="Disordered" evidence="7">
    <location>
        <begin position="119"/>
        <end position="138"/>
    </location>
</feature>
<evidence type="ECO:0000256" key="1">
    <source>
        <dbReference type="ARBA" id="ARBA00004138"/>
    </source>
</evidence>
<dbReference type="AlphaFoldDB" id="A0A6I9HL54"/>
<evidence type="ECO:0000256" key="5">
    <source>
        <dbReference type="ARBA" id="ARBA00023273"/>
    </source>
</evidence>